<comment type="caution">
    <text evidence="3">The sequence shown here is derived from an EMBL/GenBank/DDBJ whole genome shotgun (WGS) entry which is preliminary data.</text>
</comment>
<sequence length="270" mass="31001">MFHRVFDFTKLRFKDISQLRADGEKTVLFNNLVRSDGFAVDFIFNRKKQESIIGGHDLTLEDFTYEEVEGVYRPAFIDPGRKAVFTAAVGPGDDHQVRRCSTKEYYDLTGSTKYSIKLQRLKDERDILCLISMVSKEPRTGSFSTKVTKRHLKPWRKWKPSKFRQDKTKVPLIVFGAGMFGKDLVKLKGNQCGVTGILWRALKKREKEDLLVVTIDEFMTSRICNICHEDSLRKVDGVKGHSVLGCQNCKTLWQRDINAAKNMLLISSLI</sequence>
<keyword evidence="1" id="KW-0238">DNA-binding</keyword>
<reference evidence="3" key="1">
    <citation type="submission" date="2020-12" db="EMBL/GenBank/DDBJ databases">
        <title>Metabolic potential, ecology and presence of endohyphal bacteria is reflected in genomic diversity of Mucoromycotina.</title>
        <authorList>
            <person name="Muszewska A."/>
            <person name="Okrasinska A."/>
            <person name="Steczkiewicz K."/>
            <person name="Drgas O."/>
            <person name="Orlowska M."/>
            <person name="Perlinska-Lenart U."/>
            <person name="Aleksandrzak-Piekarczyk T."/>
            <person name="Szatraj K."/>
            <person name="Zielenkiewicz U."/>
            <person name="Pilsyk S."/>
            <person name="Malc E."/>
            <person name="Mieczkowski P."/>
            <person name="Kruszewska J.S."/>
            <person name="Biernat P."/>
            <person name="Pawlowska J."/>
        </authorList>
    </citation>
    <scope>NUCLEOTIDE SEQUENCE</scope>
    <source>
        <strain evidence="3">CBS 226.32</strain>
    </source>
</reference>
<evidence type="ECO:0000256" key="1">
    <source>
        <dbReference type="ARBA" id="ARBA00023125"/>
    </source>
</evidence>
<feature type="domain" description="Cas12f1-like TNB" evidence="2">
    <location>
        <begin position="204"/>
        <end position="263"/>
    </location>
</feature>
<gene>
    <name evidence="3" type="ORF">INT46_007442</name>
</gene>
<dbReference type="Pfam" id="PF07282">
    <property type="entry name" value="Cas12f1-like_TNB"/>
    <property type="match status" value="1"/>
</dbReference>
<dbReference type="Proteomes" id="UP000650833">
    <property type="component" value="Unassembled WGS sequence"/>
</dbReference>
<accession>A0A8H7RQC5</accession>
<evidence type="ECO:0000313" key="4">
    <source>
        <dbReference type="Proteomes" id="UP000650833"/>
    </source>
</evidence>
<proteinExistence type="predicted"/>
<dbReference type="InterPro" id="IPR010095">
    <property type="entry name" value="Cas12f1-like_TNB"/>
</dbReference>
<organism evidence="3 4">
    <name type="scientific">Mucor plumbeus</name>
    <dbReference type="NCBI Taxonomy" id="97098"/>
    <lineage>
        <taxon>Eukaryota</taxon>
        <taxon>Fungi</taxon>
        <taxon>Fungi incertae sedis</taxon>
        <taxon>Mucoromycota</taxon>
        <taxon>Mucoromycotina</taxon>
        <taxon>Mucoromycetes</taxon>
        <taxon>Mucorales</taxon>
        <taxon>Mucorineae</taxon>
        <taxon>Mucoraceae</taxon>
        <taxon>Mucor</taxon>
    </lineage>
</organism>
<name>A0A8H7RQC5_9FUNG</name>
<keyword evidence="4" id="KW-1185">Reference proteome</keyword>
<evidence type="ECO:0000259" key="2">
    <source>
        <dbReference type="Pfam" id="PF07282"/>
    </source>
</evidence>
<protein>
    <recommendedName>
        <fullName evidence="2">Cas12f1-like TNB domain-containing protein</fullName>
    </recommendedName>
</protein>
<dbReference type="OrthoDB" id="2237019at2759"/>
<dbReference type="AlphaFoldDB" id="A0A8H7RQC5"/>
<evidence type="ECO:0000313" key="3">
    <source>
        <dbReference type="EMBL" id="KAG2215819.1"/>
    </source>
</evidence>
<dbReference type="EMBL" id="JAEPRC010000003">
    <property type="protein sequence ID" value="KAG2215819.1"/>
    <property type="molecule type" value="Genomic_DNA"/>
</dbReference>
<dbReference type="GO" id="GO:0003677">
    <property type="term" value="F:DNA binding"/>
    <property type="evidence" value="ECO:0007669"/>
    <property type="project" value="UniProtKB-KW"/>
</dbReference>